<organism evidence="2">
    <name type="scientific">Pinus lambertiana</name>
    <name type="common">Sugar pine</name>
    <dbReference type="NCBI Taxonomy" id="3343"/>
    <lineage>
        <taxon>Eukaryota</taxon>
        <taxon>Viridiplantae</taxon>
        <taxon>Streptophyta</taxon>
        <taxon>Embryophyta</taxon>
        <taxon>Tracheophyta</taxon>
        <taxon>Spermatophyta</taxon>
        <taxon>Pinopsida</taxon>
        <taxon>Pinidae</taxon>
        <taxon>Conifers I</taxon>
        <taxon>Pinales</taxon>
        <taxon>Pinaceae</taxon>
        <taxon>Pinus</taxon>
        <taxon>Pinus subgen. Strobus</taxon>
    </lineage>
</organism>
<feature type="region of interest" description="Disordered" evidence="1">
    <location>
        <begin position="82"/>
        <end position="106"/>
    </location>
</feature>
<dbReference type="PANTHER" id="PTHR13413">
    <property type="entry name" value="YLP MOTIF CONTAINING PROTEIN NUCLEAR PROTEIN ZAP"/>
    <property type="match status" value="1"/>
</dbReference>
<dbReference type="AlphaFoldDB" id="H9MAW8"/>
<reference evidence="2" key="1">
    <citation type="submission" date="2011-12" db="EMBL/GenBank/DDBJ databases">
        <title>Nucleotide Diversity and Divergence in the Loblolly Pine Gene Space.</title>
        <authorList>
            <person name="Neale D.B."/>
            <person name="Wegrzyn J.L."/>
            <person name="Lee J.M."/>
            <person name="Eckert A.J."/>
            <person name="Liechty J.D."/>
            <person name="Stevens K.A."/>
            <person name="Langley C.H."/>
        </authorList>
    </citation>
    <scope>NUCLEOTIDE SEQUENCE</scope>
    <source>
        <strain evidence="2">10458</strain>
        <tissue evidence="2">Megagametophyte</tissue>
    </source>
</reference>
<feature type="region of interest" description="Disordered" evidence="1">
    <location>
        <begin position="1"/>
        <end position="30"/>
    </location>
</feature>
<proteinExistence type="predicted"/>
<dbReference type="GO" id="GO:0005634">
    <property type="term" value="C:nucleus"/>
    <property type="evidence" value="ECO:0007669"/>
    <property type="project" value="InterPro"/>
</dbReference>
<protein>
    <submittedName>
        <fullName evidence="2">Uncharacterized protein</fullName>
    </submittedName>
</protein>
<accession>H9MAW8</accession>
<feature type="compositionally biased region" description="Basic and acidic residues" evidence="1">
    <location>
        <begin position="1"/>
        <end position="27"/>
    </location>
</feature>
<gene>
    <name evidence="2" type="ORF">2_4594_01</name>
</gene>
<dbReference type="GO" id="GO:0032204">
    <property type="term" value="P:regulation of telomere maintenance"/>
    <property type="evidence" value="ECO:0007669"/>
    <property type="project" value="TreeGrafter"/>
</dbReference>
<feature type="non-terminal residue" evidence="2">
    <location>
        <position position="136"/>
    </location>
</feature>
<sequence length="136" mass="14923">VKDLTKSKWSDDHDDDNTNAKEPEKVDGNALSGLMQAYGKGDRCVRWADQGGAGSDKGFSIGCVPQSKRALIIGPGAGYNEVSNPLPEEERNYSIHGSSSGGESKRNTKILEQLRAEQESFRAVFDRRRHRIGGME</sequence>
<evidence type="ECO:0000313" key="2">
    <source>
        <dbReference type="EMBL" id="AEW08264.1"/>
    </source>
</evidence>
<evidence type="ECO:0000256" key="1">
    <source>
        <dbReference type="SAM" id="MobiDB-lite"/>
    </source>
</evidence>
<dbReference type="InterPro" id="IPR026314">
    <property type="entry name" value="YLP_motif_con_p1"/>
</dbReference>
<dbReference type="PANTHER" id="PTHR13413:SF0">
    <property type="entry name" value="YLP MOTIF-CONTAINING PROTEIN 1"/>
    <property type="match status" value="1"/>
</dbReference>
<dbReference type="EMBL" id="JQ262657">
    <property type="protein sequence ID" value="AEW08264.1"/>
    <property type="molecule type" value="Genomic_DNA"/>
</dbReference>
<feature type="non-terminal residue" evidence="2">
    <location>
        <position position="1"/>
    </location>
</feature>
<name>H9MAW8_PINLA</name>